<gene>
    <name evidence="2" type="ORF">OIH86_06755</name>
</gene>
<keyword evidence="1" id="KW-0472">Membrane</keyword>
<dbReference type="RefSeq" id="WP_264142142.1">
    <property type="nucleotide sequence ID" value="NZ_JAOYEY010000031.1"/>
</dbReference>
<evidence type="ECO:0000256" key="1">
    <source>
        <dbReference type="SAM" id="Phobius"/>
    </source>
</evidence>
<reference evidence="2 3" key="1">
    <citation type="submission" date="2022-10" db="EMBL/GenBank/DDBJ databases">
        <title>Draft genome assembly of moderately radiation resistant bacterium Metabacillus halosaccharovorans.</title>
        <authorList>
            <person name="Pal S."/>
            <person name="Gopinathan A."/>
        </authorList>
    </citation>
    <scope>NUCLEOTIDE SEQUENCE [LARGE SCALE GENOMIC DNA]</scope>
    <source>
        <strain evidence="2 3">VITHBRA001</strain>
    </source>
</reference>
<keyword evidence="3" id="KW-1185">Reference proteome</keyword>
<evidence type="ECO:0000313" key="3">
    <source>
        <dbReference type="Proteomes" id="UP001526147"/>
    </source>
</evidence>
<name>A0ABT3DEH4_9BACI</name>
<organism evidence="2 3">
    <name type="scientific">Metabacillus halosaccharovorans</name>
    <dbReference type="NCBI Taxonomy" id="930124"/>
    <lineage>
        <taxon>Bacteria</taxon>
        <taxon>Bacillati</taxon>
        <taxon>Bacillota</taxon>
        <taxon>Bacilli</taxon>
        <taxon>Bacillales</taxon>
        <taxon>Bacillaceae</taxon>
        <taxon>Metabacillus</taxon>
    </lineage>
</organism>
<dbReference type="Proteomes" id="UP001526147">
    <property type="component" value="Unassembled WGS sequence"/>
</dbReference>
<proteinExistence type="predicted"/>
<keyword evidence="1" id="KW-0812">Transmembrane</keyword>
<dbReference type="EMBL" id="JAOYEY010000031">
    <property type="protein sequence ID" value="MCV9885347.1"/>
    <property type="molecule type" value="Genomic_DNA"/>
</dbReference>
<evidence type="ECO:0008006" key="4">
    <source>
        <dbReference type="Google" id="ProtNLM"/>
    </source>
</evidence>
<keyword evidence="1" id="KW-1133">Transmembrane helix</keyword>
<feature type="transmembrane region" description="Helical" evidence="1">
    <location>
        <begin position="87"/>
        <end position="107"/>
    </location>
</feature>
<evidence type="ECO:0000313" key="2">
    <source>
        <dbReference type="EMBL" id="MCV9885347.1"/>
    </source>
</evidence>
<protein>
    <recommendedName>
        <fullName evidence="4">J domain-containing protein</fullName>
    </recommendedName>
</protein>
<comment type="caution">
    <text evidence="2">The sequence shown here is derived from an EMBL/GenBank/DDBJ whole genome shotgun (WGS) entry which is preliminary data.</text>
</comment>
<sequence>MDIKEAYKLLEIPEDSTMDEVEKQYMTWIKRDRSYQSVPNADKPFDMSQITDAYNTIKHVNVYGSNPEEENKSFKNKLQHFLYYHKLHIAGAIILLILVGSIIQTLVSNHQEKKELASLPPEDLGIMLYGDYFLLGSDVNPVSENVLSLFPSWERVITNSNYAPTEINDTMDAGNQQKSVITLMSDQSDVYIVGEENFEQLMQLEIFQPLESSIKDQVVEEQLVYGKSPADESEQIYGVVINDKSLFDGLEVNESKRIAAIRVDSKNKDNALKFITKLQ</sequence>
<accession>A0ABT3DEH4</accession>